<dbReference type="Proteomes" id="UP001140949">
    <property type="component" value="Unassembled WGS sequence"/>
</dbReference>
<comment type="caution">
    <text evidence="3">The sequence shown here is derived from an EMBL/GenBank/DDBJ whole genome shotgun (WGS) entry which is preliminary data.</text>
</comment>
<name>A0AAX6IJM7_IRIPA</name>
<evidence type="ECO:0000313" key="2">
    <source>
        <dbReference type="EMBL" id="KAJ6833162.1"/>
    </source>
</evidence>
<feature type="compositionally biased region" description="Polar residues" evidence="1">
    <location>
        <begin position="21"/>
        <end position="30"/>
    </location>
</feature>
<keyword evidence="4" id="KW-1185">Reference proteome</keyword>
<feature type="region of interest" description="Disordered" evidence="1">
    <location>
        <begin position="1"/>
        <end position="66"/>
    </location>
</feature>
<evidence type="ECO:0000256" key="1">
    <source>
        <dbReference type="SAM" id="MobiDB-lite"/>
    </source>
</evidence>
<proteinExistence type="predicted"/>
<dbReference type="AlphaFoldDB" id="A0AAX6IJM7"/>
<reference evidence="3" key="2">
    <citation type="submission" date="2023-04" db="EMBL/GenBank/DDBJ databases">
        <authorList>
            <person name="Bruccoleri R.E."/>
            <person name="Oakeley E.J."/>
            <person name="Faust A.-M."/>
            <person name="Dessus-Babus S."/>
            <person name="Altorfer M."/>
            <person name="Burckhardt D."/>
            <person name="Oertli M."/>
            <person name="Naumann U."/>
            <person name="Petersen F."/>
            <person name="Wong J."/>
        </authorList>
    </citation>
    <scope>NUCLEOTIDE SEQUENCE</scope>
    <source>
        <strain evidence="3">GSM-AAB239-AS_SAM_17_03QT</strain>
        <tissue evidence="3">Leaf</tissue>
    </source>
</reference>
<gene>
    <name evidence="3" type="ORF">M6B38_254275</name>
    <name evidence="2" type="ORF">M6B38_341055</name>
</gene>
<dbReference type="EMBL" id="JANAVB010001799">
    <property type="protein sequence ID" value="KAJ6852575.1"/>
    <property type="molecule type" value="Genomic_DNA"/>
</dbReference>
<accession>A0AAX6IJM7</accession>
<evidence type="ECO:0000313" key="3">
    <source>
        <dbReference type="EMBL" id="KAJ6852575.1"/>
    </source>
</evidence>
<evidence type="ECO:0000313" key="4">
    <source>
        <dbReference type="Proteomes" id="UP001140949"/>
    </source>
</evidence>
<feature type="compositionally biased region" description="Basic and acidic residues" evidence="1">
    <location>
        <begin position="1"/>
        <end position="12"/>
    </location>
</feature>
<protein>
    <submittedName>
        <fullName evidence="3">Uncharacterized protein</fullName>
    </submittedName>
</protein>
<reference evidence="3" key="1">
    <citation type="journal article" date="2023" name="GigaByte">
        <title>Genome assembly of the bearded iris, Iris pallida Lam.</title>
        <authorList>
            <person name="Bruccoleri R.E."/>
            <person name="Oakeley E.J."/>
            <person name="Faust A.M.E."/>
            <person name="Altorfer M."/>
            <person name="Dessus-Babus S."/>
            <person name="Burckhardt D."/>
            <person name="Oertli M."/>
            <person name="Naumann U."/>
            <person name="Petersen F."/>
            <person name="Wong J."/>
        </authorList>
    </citation>
    <scope>NUCLEOTIDE SEQUENCE</scope>
    <source>
        <strain evidence="3">GSM-AAB239-AS_SAM_17_03QT</strain>
    </source>
</reference>
<organism evidence="3 4">
    <name type="scientific">Iris pallida</name>
    <name type="common">Sweet iris</name>
    <dbReference type="NCBI Taxonomy" id="29817"/>
    <lineage>
        <taxon>Eukaryota</taxon>
        <taxon>Viridiplantae</taxon>
        <taxon>Streptophyta</taxon>
        <taxon>Embryophyta</taxon>
        <taxon>Tracheophyta</taxon>
        <taxon>Spermatophyta</taxon>
        <taxon>Magnoliopsida</taxon>
        <taxon>Liliopsida</taxon>
        <taxon>Asparagales</taxon>
        <taxon>Iridaceae</taxon>
        <taxon>Iridoideae</taxon>
        <taxon>Irideae</taxon>
        <taxon>Iris</taxon>
    </lineage>
</organism>
<sequence length="150" mass="16603">MSGKEGRERTREEAEEGSESLTFTPLSAASRQRHKRIGWQDPDAQQWRSAEVVGRGAAQRRRRSDMEEATMVMVVADEAQMREGKPDGEVSGVFGSIWGFLSLQIWRSALGAVRRADGGYEFVHEISPETGAVVVRGYCNVVEAMVTVLS</sequence>
<dbReference type="EMBL" id="JANAVB010015398">
    <property type="protein sequence ID" value="KAJ6833162.1"/>
    <property type="molecule type" value="Genomic_DNA"/>
</dbReference>